<dbReference type="Proteomes" id="UP000682733">
    <property type="component" value="Unassembled WGS sequence"/>
</dbReference>
<gene>
    <name evidence="1" type="ORF">OVA965_LOCUS20407</name>
    <name evidence="2" type="ORF">TMI583_LOCUS20773</name>
</gene>
<protein>
    <submittedName>
        <fullName evidence="1">Uncharacterized protein</fullName>
    </submittedName>
</protein>
<comment type="caution">
    <text evidence="1">The sequence shown here is derived from an EMBL/GenBank/DDBJ whole genome shotgun (WGS) entry which is preliminary data.</text>
</comment>
<evidence type="ECO:0000313" key="2">
    <source>
        <dbReference type="EMBL" id="CAF3903688.1"/>
    </source>
</evidence>
<dbReference type="Proteomes" id="UP000677228">
    <property type="component" value="Unassembled WGS sequence"/>
</dbReference>
<reference evidence="1" key="1">
    <citation type="submission" date="2021-02" db="EMBL/GenBank/DDBJ databases">
        <authorList>
            <person name="Nowell W R."/>
        </authorList>
    </citation>
    <scope>NUCLEOTIDE SEQUENCE</scope>
</reference>
<accession>A0A8S2EEW6</accession>
<proteinExistence type="predicted"/>
<dbReference type="EMBL" id="CAJOBA010019416">
    <property type="protein sequence ID" value="CAF3903688.1"/>
    <property type="molecule type" value="Genomic_DNA"/>
</dbReference>
<dbReference type="AlphaFoldDB" id="A0A8S2EEW6"/>
<name>A0A8S2EEW6_9BILA</name>
<organism evidence="1 3">
    <name type="scientific">Didymodactylos carnosus</name>
    <dbReference type="NCBI Taxonomy" id="1234261"/>
    <lineage>
        <taxon>Eukaryota</taxon>
        <taxon>Metazoa</taxon>
        <taxon>Spiralia</taxon>
        <taxon>Gnathifera</taxon>
        <taxon>Rotifera</taxon>
        <taxon>Eurotatoria</taxon>
        <taxon>Bdelloidea</taxon>
        <taxon>Philodinida</taxon>
        <taxon>Philodinidae</taxon>
        <taxon>Didymodactylos</taxon>
    </lineage>
</organism>
<sequence length="135" mass="14816">MSTNEKSNLTNADETSMVVTRFQTQAPLQSTTNGITPLQPQEVQTAYVQWLPPAPIGMHYVLLPNDQNVSSINPNTTLGANVCYLCNAIANHRCTSKRCARLMCVLHSTQTAVPPYRVVCLDHKGEADKPECSTL</sequence>
<evidence type="ECO:0000313" key="1">
    <source>
        <dbReference type="EMBL" id="CAF1125881.1"/>
    </source>
</evidence>
<dbReference type="EMBL" id="CAJNOK010010833">
    <property type="protein sequence ID" value="CAF1125881.1"/>
    <property type="molecule type" value="Genomic_DNA"/>
</dbReference>
<evidence type="ECO:0000313" key="3">
    <source>
        <dbReference type="Proteomes" id="UP000677228"/>
    </source>
</evidence>